<dbReference type="Pfam" id="PF06527">
    <property type="entry name" value="TniQ"/>
    <property type="match status" value="1"/>
</dbReference>
<evidence type="ECO:0000259" key="1">
    <source>
        <dbReference type="Pfam" id="PF06527"/>
    </source>
</evidence>
<dbReference type="Pfam" id="PF15978">
    <property type="entry name" value="TnsD"/>
    <property type="match status" value="2"/>
</dbReference>
<feature type="domain" description="TniQ" evidence="1">
    <location>
        <begin position="4"/>
        <end position="156"/>
    </location>
</feature>
<sequence length="503" mass="58622">MFGFPLPYRDELLYSVIARYGVHQGIVSPKELLDEVYNDRKVVATVDLPSHIEHIAGLYPQRPDTGFLELIYSHTLFPLYAPFVDEGRRQSCIKYMQQQAKGSTHLALGVAASRIKQPRWLRYCPLCLSEQKKNIGEYYWPRHWQVAGANSCLLHGGLIDSDILRHPAHKHEFIAATHRTCNQDINQKPGSAQSGLITRSVCELLLLPSEASPSTRQWSQFYKTLLYDAGFNRGEHINYESLKDKIVSFWGAGWLKKYDLFPEDKETCWLKSIFRKHRKAFSYLEHLVVWHSLLGEQWQVGKVLNDIRSQTVEPKVAATPLVNANENDKAKYRNLWVTAAEKSGVNYARKHQFGYVYAWLYRHDRSWLLQINNQLQVPNVITNPRIDWHKRDRTLVKLLCKIRNESECRLDDPRHSMNWYLSKLYCGSTVAKHLNDLPLCKLFFGRFCENIAEYQIRRITRAAIKQCFLGKQLKRWEIFRMSGLSEPRLTKLADSFLVKVVRL</sequence>
<name>A0ABY7VE83_9GAMM</name>
<evidence type="ECO:0000313" key="3">
    <source>
        <dbReference type="EMBL" id="WDE11863.1"/>
    </source>
</evidence>
<feature type="domain" description="Transposon Tn7 transposition protein TnsD C-terminal" evidence="2">
    <location>
        <begin position="317"/>
        <end position="441"/>
    </location>
</feature>
<gene>
    <name evidence="3" type="ORF">H3N35_27365</name>
</gene>
<proteinExistence type="predicted"/>
<dbReference type="EMBL" id="CP059693">
    <property type="protein sequence ID" value="WDE11863.1"/>
    <property type="molecule type" value="Genomic_DNA"/>
</dbReference>
<protein>
    <submittedName>
        <fullName evidence="3">TniQ family protein</fullName>
    </submittedName>
</protein>
<dbReference type="InterPro" id="IPR009492">
    <property type="entry name" value="TniQ"/>
</dbReference>
<evidence type="ECO:0000313" key="4">
    <source>
        <dbReference type="Proteomes" id="UP001215231"/>
    </source>
</evidence>
<reference evidence="3 4" key="1">
    <citation type="journal article" date="2022" name="Mar. Drugs">
        <title>Bioassay-Guided Fractionation Leads to the Detection of Cholic Acid Generated by the Rare Thalassomonas sp.</title>
        <authorList>
            <person name="Pheiffer F."/>
            <person name="Schneider Y.K."/>
            <person name="Hansen E.H."/>
            <person name="Andersen J.H."/>
            <person name="Isaksson J."/>
            <person name="Busche T."/>
            <person name="R C."/>
            <person name="Kalinowski J."/>
            <person name="Zyl L.V."/>
            <person name="Trindade M."/>
        </authorList>
    </citation>
    <scope>NUCLEOTIDE SEQUENCE [LARGE SCALE GENOMIC DNA]</scope>
    <source>
        <strain evidence="3 4">A5K-61T</strain>
    </source>
</reference>
<keyword evidence="4" id="KW-1185">Reference proteome</keyword>
<dbReference type="InterPro" id="IPR032750">
    <property type="entry name" value="TnsD_C"/>
</dbReference>
<dbReference type="RefSeq" id="WP_274052085.1">
    <property type="nucleotide sequence ID" value="NZ_CP059693.1"/>
</dbReference>
<evidence type="ECO:0000259" key="2">
    <source>
        <dbReference type="Pfam" id="PF15978"/>
    </source>
</evidence>
<dbReference type="Proteomes" id="UP001215231">
    <property type="component" value="Chromosome"/>
</dbReference>
<feature type="domain" description="Transposon Tn7 transposition protein TnsD C-terminal" evidence="2">
    <location>
        <begin position="200"/>
        <end position="293"/>
    </location>
</feature>
<accession>A0ABY7VE83</accession>
<organism evidence="3 4">
    <name type="scientific">Thalassomonas haliotis</name>
    <dbReference type="NCBI Taxonomy" id="485448"/>
    <lineage>
        <taxon>Bacteria</taxon>
        <taxon>Pseudomonadati</taxon>
        <taxon>Pseudomonadota</taxon>
        <taxon>Gammaproteobacteria</taxon>
        <taxon>Alteromonadales</taxon>
        <taxon>Colwelliaceae</taxon>
        <taxon>Thalassomonas</taxon>
    </lineage>
</organism>